<organism evidence="7 8">
    <name type="scientific">Gymnopilus dilepis</name>
    <dbReference type="NCBI Taxonomy" id="231916"/>
    <lineage>
        <taxon>Eukaryota</taxon>
        <taxon>Fungi</taxon>
        <taxon>Dikarya</taxon>
        <taxon>Basidiomycota</taxon>
        <taxon>Agaricomycotina</taxon>
        <taxon>Agaricomycetes</taxon>
        <taxon>Agaricomycetidae</taxon>
        <taxon>Agaricales</taxon>
        <taxon>Agaricineae</taxon>
        <taxon>Hymenogastraceae</taxon>
        <taxon>Gymnopilus</taxon>
    </lineage>
</organism>
<dbReference type="GO" id="GO:0007188">
    <property type="term" value="P:adenylate cyclase-modulating G protein-coupled receptor signaling pathway"/>
    <property type="evidence" value="ECO:0007669"/>
    <property type="project" value="TreeGrafter"/>
</dbReference>
<feature type="binding site" evidence="5">
    <location>
        <begin position="381"/>
        <end position="384"/>
    </location>
    <ligand>
        <name>GTP</name>
        <dbReference type="ChEBI" id="CHEBI:37565"/>
    </ligand>
</feature>
<evidence type="ECO:0000256" key="5">
    <source>
        <dbReference type="PIRSR" id="PIRSR601019-1"/>
    </source>
</evidence>
<evidence type="ECO:0000313" key="7">
    <source>
        <dbReference type="EMBL" id="PPQ65993.1"/>
    </source>
</evidence>
<keyword evidence="1 6" id="KW-0479">Metal-binding</keyword>
<protein>
    <recommendedName>
        <fullName evidence="9">G-alpha-domain-containing protein</fullName>
    </recommendedName>
</protein>
<proteinExistence type="predicted"/>
<reference evidence="7 8" key="1">
    <citation type="journal article" date="2018" name="Evol. Lett.">
        <title>Horizontal gene cluster transfer increased hallucinogenic mushroom diversity.</title>
        <authorList>
            <person name="Reynolds H.T."/>
            <person name="Vijayakumar V."/>
            <person name="Gluck-Thaler E."/>
            <person name="Korotkin H.B."/>
            <person name="Matheny P.B."/>
            <person name="Slot J.C."/>
        </authorList>
    </citation>
    <scope>NUCLEOTIDE SEQUENCE [LARGE SCALE GENOMIC DNA]</scope>
    <source>
        <strain evidence="7 8">SRW20</strain>
    </source>
</reference>
<gene>
    <name evidence="7" type="ORF">CVT26_010653</name>
</gene>
<dbReference type="Proteomes" id="UP000284706">
    <property type="component" value="Unassembled WGS sequence"/>
</dbReference>
<dbReference type="GO" id="GO:0005737">
    <property type="term" value="C:cytoplasm"/>
    <property type="evidence" value="ECO:0007669"/>
    <property type="project" value="TreeGrafter"/>
</dbReference>
<dbReference type="PANTHER" id="PTHR10218">
    <property type="entry name" value="GTP-BINDING PROTEIN ALPHA SUBUNIT"/>
    <property type="match status" value="1"/>
</dbReference>
<evidence type="ECO:0000256" key="1">
    <source>
        <dbReference type="ARBA" id="ARBA00022723"/>
    </source>
</evidence>
<evidence type="ECO:0008006" key="9">
    <source>
        <dbReference type="Google" id="ProtNLM"/>
    </source>
</evidence>
<evidence type="ECO:0000313" key="8">
    <source>
        <dbReference type="Proteomes" id="UP000284706"/>
    </source>
</evidence>
<evidence type="ECO:0000256" key="4">
    <source>
        <dbReference type="ARBA" id="ARBA00023224"/>
    </source>
</evidence>
<dbReference type="GO" id="GO:0003924">
    <property type="term" value="F:GTPase activity"/>
    <property type="evidence" value="ECO:0007669"/>
    <property type="project" value="InterPro"/>
</dbReference>
<keyword evidence="8" id="KW-1185">Reference proteome</keyword>
<keyword evidence="3 5" id="KW-0342">GTP-binding</keyword>
<dbReference type="GO" id="GO:0031683">
    <property type="term" value="F:G-protein beta/gamma-subunit complex binding"/>
    <property type="evidence" value="ECO:0007669"/>
    <property type="project" value="InterPro"/>
</dbReference>
<keyword evidence="2 5" id="KW-0547">Nucleotide-binding</keyword>
<dbReference type="AlphaFoldDB" id="A0A409VIB6"/>
<evidence type="ECO:0000256" key="2">
    <source>
        <dbReference type="ARBA" id="ARBA00022741"/>
    </source>
</evidence>
<dbReference type="Gene3D" id="1.10.400.10">
    <property type="entry name" value="GI Alpha 1, domain 2-like"/>
    <property type="match status" value="1"/>
</dbReference>
<dbReference type="Pfam" id="PF00503">
    <property type="entry name" value="G-alpha"/>
    <property type="match status" value="1"/>
</dbReference>
<dbReference type="GO" id="GO:0046872">
    <property type="term" value="F:metal ion binding"/>
    <property type="evidence" value="ECO:0007669"/>
    <property type="project" value="UniProtKB-KW"/>
</dbReference>
<evidence type="ECO:0000256" key="3">
    <source>
        <dbReference type="ARBA" id="ARBA00023134"/>
    </source>
</evidence>
<dbReference type="SMART" id="SM00275">
    <property type="entry name" value="G_alpha"/>
    <property type="match status" value="1"/>
</dbReference>
<dbReference type="InParanoid" id="A0A409VIB6"/>
<dbReference type="PRINTS" id="PR00318">
    <property type="entry name" value="GPROTEINA"/>
</dbReference>
<dbReference type="EMBL" id="NHYE01005641">
    <property type="protein sequence ID" value="PPQ65993.1"/>
    <property type="molecule type" value="Genomic_DNA"/>
</dbReference>
<dbReference type="GO" id="GO:0005834">
    <property type="term" value="C:heterotrimeric G-protein complex"/>
    <property type="evidence" value="ECO:0007669"/>
    <property type="project" value="TreeGrafter"/>
</dbReference>
<keyword evidence="4" id="KW-0807">Transducer</keyword>
<dbReference type="SUPFAM" id="SSF52540">
    <property type="entry name" value="P-loop containing nucleoside triphosphate hydrolases"/>
    <property type="match status" value="1"/>
</dbReference>
<dbReference type="PROSITE" id="PS51882">
    <property type="entry name" value="G_ALPHA"/>
    <property type="match status" value="1"/>
</dbReference>
<dbReference type="PANTHER" id="PTHR10218:SF360">
    <property type="entry name" value="GUANINE NUCLEOTIDE-BINDING PROTEIN SUBUNIT ALPHA HOMOLOG"/>
    <property type="match status" value="1"/>
</dbReference>
<dbReference type="OrthoDB" id="5817230at2759"/>
<dbReference type="STRING" id="231916.A0A409VIB6"/>
<comment type="caution">
    <text evidence="7">The sequence shown here is derived from an EMBL/GenBank/DDBJ whole genome shotgun (WGS) entry which is preliminary data.</text>
</comment>
<dbReference type="InterPro" id="IPR001019">
    <property type="entry name" value="Gprotein_alpha_su"/>
</dbReference>
<evidence type="ECO:0000256" key="6">
    <source>
        <dbReference type="PIRSR" id="PIRSR601019-2"/>
    </source>
</evidence>
<dbReference type="SUPFAM" id="SSF47895">
    <property type="entry name" value="Transducin (alpha subunit), insertion domain"/>
    <property type="match status" value="1"/>
</dbReference>
<accession>A0A409VIB6</accession>
<dbReference type="GO" id="GO:0001664">
    <property type="term" value="F:G protein-coupled receptor binding"/>
    <property type="evidence" value="ECO:0007669"/>
    <property type="project" value="TreeGrafter"/>
</dbReference>
<dbReference type="GO" id="GO:0005525">
    <property type="term" value="F:GTP binding"/>
    <property type="evidence" value="ECO:0007669"/>
    <property type="project" value="UniProtKB-KW"/>
</dbReference>
<dbReference type="Gene3D" id="3.40.50.300">
    <property type="entry name" value="P-loop containing nucleotide triphosphate hydrolases"/>
    <property type="match status" value="2"/>
</dbReference>
<dbReference type="InterPro" id="IPR027417">
    <property type="entry name" value="P-loop_NTPase"/>
</dbReference>
<sequence>MQARVARLAPEDSDPLSMALHPPIFETLEERTARLAKEIREKEISDAIDAEIEKVRSNERRGPKPIKILLLGQSESGKSTTLKNFQLMYDPKSFRAERASWRAVVQLNVVQSFRNILDAMTRIEIQEQPSPSSPVGSKRVPLLTPEVLEIKLRLQPLADVEKNLIRRITTAGSGQVDPDFRHGNSDVPSKGTLKEIAINATIPWKNTFSRLLKSDHRSSFDSTDAIDWDDPEDPWAILNQCSQDMIKLWNSPTVKQLLAKRVVRSEDLSEYFLNSLERVTAPRYVPTDDDVLHARLKTLGASEHLFKIATGTALTDFLQSSAWAPYFDDMDAIIFLAPISCFDQVLAEDHRVNRLEDSFKLWTTIVTNKLLRDTNLILFLNKIDLLRSKLESGIKLKEYVVSYGDRPNDLDSATAYFKRKFGGILHEKSPSPRVFYCHLTTATDTKSTKYVLSNVRDMLMRQNLMKTNLLA</sequence>
<dbReference type="InterPro" id="IPR011025">
    <property type="entry name" value="GproteinA_insert"/>
</dbReference>
<keyword evidence="6" id="KW-0460">Magnesium</keyword>
<name>A0A409VIB6_9AGAR</name>
<feature type="binding site" evidence="6">
    <location>
        <position position="298"/>
    </location>
    <ligand>
        <name>Mg(2+)</name>
        <dbReference type="ChEBI" id="CHEBI:18420"/>
    </ligand>
</feature>
<feature type="binding site" evidence="5">
    <location>
        <begin position="292"/>
        <end position="298"/>
    </location>
    <ligand>
        <name>GTP</name>
        <dbReference type="ChEBI" id="CHEBI:37565"/>
    </ligand>
</feature>
<dbReference type="FunFam" id="3.40.50.300:FF:000692">
    <property type="entry name" value="Guanine nucleotide-binding protein subunit alpha"/>
    <property type="match status" value="1"/>
</dbReference>
<feature type="binding site" evidence="5">
    <location>
        <position position="442"/>
    </location>
    <ligand>
        <name>GTP</name>
        <dbReference type="ChEBI" id="CHEBI:37565"/>
    </ligand>
</feature>